<name>A0A8J8BDS8_9ACTN</name>
<dbReference type="NCBIfam" id="NF002874">
    <property type="entry name" value="PRK03244.1"/>
    <property type="match status" value="1"/>
</dbReference>
<dbReference type="Pfam" id="PF00202">
    <property type="entry name" value="Aminotran_3"/>
    <property type="match status" value="1"/>
</dbReference>
<keyword evidence="7" id="KW-1185">Reference proteome</keyword>
<dbReference type="GO" id="GO:0005737">
    <property type="term" value="C:cytoplasm"/>
    <property type="evidence" value="ECO:0007669"/>
    <property type="project" value="UniProtKB-SubCell"/>
</dbReference>
<dbReference type="GO" id="GO:0006526">
    <property type="term" value="P:L-arginine biosynthetic process"/>
    <property type="evidence" value="ECO:0007669"/>
    <property type="project" value="UniProtKB-UniRule"/>
</dbReference>
<keyword evidence="1 5" id="KW-0032">Aminotransferase</keyword>
<dbReference type="UniPathway" id="UPA00068">
    <property type="reaction ID" value="UER00109"/>
</dbReference>
<keyword evidence="5" id="KW-0963">Cytoplasm</keyword>
<dbReference type="PIRSF" id="PIRSF000521">
    <property type="entry name" value="Transaminase_4ab_Lys_Orn"/>
    <property type="match status" value="1"/>
</dbReference>
<comment type="subcellular location">
    <subcellularLocation>
        <location evidence="5">Cytoplasm</location>
    </subcellularLocation>
</comment>
<keyword evidence="2 5" id="KW-0028">Amino-acid biosynthesis</keyword>
<dbReference type="InterPro" id="IPR005814">
    <property type="entry name" value="Aminotrans_3"/>
</dbReference>
<dbReference type="RefSeq" id="WP_211469942.1">
    <property type="nucleotide sequence ID" value="NZ_JAGSXH010000091.1"/>
</dbReference>
<proteinExistence type="inferred from homology"/>
<dbReference type="EC" id="2.6.1.11" evidence="5"/>
<keyword evidence="5" id="KW-0055">Arginine biosynthesis</keyword>
<dbReference type="Gene3D" id="3.40.640.10">
    <property type="entry name" value="Type I PLP-dependent aspartate aminotransferase-like (Major domain)"/>
    <property type="match status" value="1"/>
</dbReference>
<comment type="similarity">
    <text evidence="5">Belongs to the class-III pyridoxal-phosphate-dependent aminotransferase family. ArgD subfamily.</text>
</comment>
<comment type="pathway">
    <text evidence="5">Amino-acid biosynthesis; L-arginine biosynthesis; N(2)-acetyl-L-ornithine from L-glutamate: step 4/4.</text>
</comment>
<comment type="cofactor">
    <cofactor evidence="5">
        <name>pyridoxal 5'-phosphate</name>
        <dbReference type="ChEBI" id="CHEBI:597326"/>
    </cofactor>
    <text evidence="5">Binds 1 pyridoxal phosphate per subunit.</text>
</comment>
<feature type="binding site" evidence="5">
    <location>
        <position position="296"/>
    </location>
    <ligand>
        <name>N(2)-acetyl-L-ornithine</name>
        <dbReference type="ChEBI" id="CHEBI:57805"/>
    </ligand>
</feature>
<dbReference type="HAMAP" id="MF_01107">
    <property type="entry name" value="ArgD_aminotrans_3"/>
    <property type="match status" value="1"/>
</dbReference>
<comment type="miscellaneous">
    <text evidence="5">May also have succinyldiaminopimelate aminotransferase activity, thus carrying out the corresponding step in lysine biosynthesis.</text>
</comment>
<feature type="binding site" evidence="5">
    <location>
        <position position="297"/>
    </location>
    <ligand>
        <name>pyridoxal 5'-phosphate</name>
        <dbReference type="ChEBI" id="CHEBI:597326"/>
    </ligand>
</feature>
<reference evidence="6" key="1">
    <citation type="submission" date="2021-04" db="EMBL/GenBank/DDBJ databases">
        <title>Genome based classification of Actinospica acidithermotolerans sp. nov., an actinobacterium isolated from an Indonesian hot spring.</title>
        <authorList>
            <person name="Kusuma A.B."/>
            <person name="Putra K.E."/>
            <person name="Nafisah S."/>
            <person name="Loh J."/>
            <person name="Nouioui I."/>
            <person name="Goodfellow M."/>
        </authorList>
    </citation>
    <scope>NUCLEOTIDE SEQUENCE</scope>
    <source>
        <strain evidence="6">DSM 45618</strain>
    </source>
</reference>
<feature type="binding site" evidence="5">
    <location>
        <begin position="123"/>
        <end position="124"/>
    </location>
    <ligand>
        <name>pyridoxal 5'-phosphate</name>
        <dbReference type="ChEBI" id="CHEBI:597326"/>
    </ligand>
</feature>
<feature type="modified residue" description="N6-(pyridoxal phosphate)lysine" evidence="5">
    <location>
        <position position="268"/>
    </location>
</feature>
<dbReference type="Proteomes" id="UP000677913">
    <property type="component" value="Unassembled WGS sequence"/>
</dbReference>
<dbReference type="CDD" id="cd00610">
    <property type="entry name" value="OAT_like"/>
    <property type="match status" value="1"/>
</dbReference>
<dbReference type="PANTHER" id="PTHR11986:SF79">
    <property type="entry name" value="ACETYLORNITHINE AMINOTRANSFERASE, MITOCHONDRIAL"/>
    <property type="match status" value="1"/>
</dbReference>
<evidence type="ECO:0000256" key="5">
    <source>
        <dbReference type="HAMAP-Rule" id="MF_01107"/>
    </source>
</evidence>
<dbReference type="SUPFAM" id="SSF53383">
    <property type="entry name" value="PLP-dependent transferases"/>
    <property type="match status" value="1"/>
</dbReference>
<dbReference type="InterPro" id="IPR050103">
    <property type="entry name" value="Class-III_PLP-dep_AT"/>
</dbReference>
<feature type="binding site" evidence="5">
    <location>
        <position position="149"/>
    </location>
    <ligand>
        <name>pyridoxal 5'-phosphate</name>
        <dbReference type="ChEBI" id="CHEBI:597326"/>
    </ligand>
</feature>
<gene>
    <name evidence="5" type="primary">argD</name>
    <name evidence="6" type="ORF">KGA66_21235</name>
</gene>
<dbReference type="InterPro" id="IPR015424">
    <property type="entry name" value="PyrdxlP-dep_Trfase"/>
</dbReference>
<comment type="subunit">
    <text evidence="5">Homodimer.</text>
</comment>
<evidence type="ECO:0000256" key="3">
    <source>
        <dbReference type="ARBA" id="ARBA00022679"/>
    </source>
</evidence>
<dbReference type="InterPro" id="IPR015421">
    <property type="entry name" value="PyrdxlP-dep_Trfase_major"/>
</dbReference>
<dbReference type="InterPro" id="IPR004636">
    <property type="entry name" value="AcOrn/SuccOrn_fam"/>
</dbReference>
<evidence type="ECO:0000256" key="4">
    <source>
        <dbReference type="ARBA" id="ARBA00022898"/>
    </source>
</evidence>
<keyword evidence="4 5" id="KW-0663">Pyridoxal phosphate</keyword>
<dbReference type="PANTHER" id="PTHR11986">
    <property type="entry name" value="AMINOTRANSFERASE CLASS III"/>
    <property type="match status" value="1"/>
</dbReference>
<dbReference type="FunFam" id="3.40.640.10:FF:000004">
    <property type="entry name" value="Acetylornithine aminotransferase"/>
    <property type="match status" value="1"/>
</dbReference>
<dbReference type="AlphaFoldDB" id="A0A8J8BDS8"/>
<dbReference type="GO" id="GO:0003992">
    <property type="term" value="F:N2-acetyl-L-ornithine:2-oxoglutarate 5-aminotransferase activity"/>
    <property type="evidence" value="ECO:0007669"/>
    <property type="project" value="UniProtKB-UniRule"/>
</dbReference>
<organism evidence="6 7">
    <name type="scientific">Actinocrinis puniceicyclus</name>
    <dbReference type="NCBI Taxonomy" id="977794"/>
    <lineage>
        <taxon>Bacteria</taxon>
        <taxon>Bacillati</taxon>
        <taxon>Actinomycetota</taxon>
        <taxon>Actinomycetes</taxon>
        <taxon>Catenulisporales</taxon>
        <taxon>Actinospicaceae</taxon>
        <taxon>Actinocrinis</taxon>
    </lineage>
</organism>
<feature type="binding site" evidence="5">
    <location>
        <begin position="234"/>
        <end position="237"/>
    </location>
    <ligand>
        <name>pyridoxal 5'-phosphate</name>
        <dbReference type="ChEBI" id="CHEBI:597326"/>
    </ligand>
</feature>
<comment type="catalytic activity">
    <reaction evidence="5">
        <text>N(2)-acetyl-L-ornithine + 2-oxoglutarate = N-acetyl-L-glutamate 5-semialdehyde + L-glutamate</text>
        <dbReference type="Rhea" id="RHEA:18049"/>
        <dbReference type="ChEBI" id="CHEBI:16810"/>
        <dbReference type="ChEBI" id="CHEBI:29123"/>
        <dbReference type="ChEBI" id="CHEBI:29985"/>
        <dbReference type="ChEBI" id="CHEBI:57805"/>
        <dbReference type="EC" id="2.6.1.11"/>
    </reaction>
</comment>
<sequence length="416" mass="43381">MTIATAEALPDLNPHSGLSQVWTERYTGALMNTFGPPKRVFVRGEGAQLWDADGNRYLDLFAGIAVNALGHAHPLVVQAVTAQLTTLGHVGNFFATAPQIALAERLIGLVGARDARVYFCNSGTEANEAAFKISRLTGRTRIVATEGGFHGRTMGALALTGKSALRAPFEPLPGEVTFVPFGDTAALEAAIDEETAAFIVEPIQGERGVEPAPPGYLTAARRITERHGALLILDEVQTGIARTGTWFRYQAEAREHGGWQPDVISLAKGLGGGLPIGASIALGRAAELFTPGSHGTTFGGNPVACAAGLAVLYGIERDDLLGNVQTIGARLHDGILALDNPALAGVRGAGLLLAVELREAVAPALAEAALNAGFIVNPVTPQAIRLAPPLILTAAQADEFLAVLPRLLDQLTPGSD</sequence>
<comment type="caution">
    <text evidence="6">The sequence shown here is derived from an EMBL/GenBank/DDBJ whole genome shotgun (WGS) entry which is preliminary data.</text>
</comment>
<dbReference type="GO" id="GO:0042802">
    <property type="term" value="F:identical protein binding"/>
    <property type="evidence" value="ECO:0007669"/>
    <property type="project" value="TreeGrafter"/>
</dbReference>
<evidence type="ECO:0000256" key="2">
    <source>
        <dbReference type="ARBA" id="ARBA00022605"/>
    </source>
</evidence>
<dbReference type="GO" id="GO:0030170">
    <property type="term" value="F:pyridoxal phosphate binding"/>
    <property type="evidence" value="ECO:0007669"/>
    <property type="project" value="InterPro"/>
</dbReference>
<evidence type="ECO:0000313" key="6">
    <source>
        <dbReference type="EMBL" id="MBS2965588.1"/>
    </source>
</evidence>
<accession>A0A8J8BDS8</accession>
<dbReference type="EMBL" id="JAGSXH010000091">
    <property type="protein sequence ID" value="MBS2965588.1"/>
    <property type="molecule type" value="Genomic_DNA"/>
</dbReference>
<keyword evidence="3 5" id="KW-0808">Transferase</keyword>
<dbReference type="NCBIfam" id="TIGR00707">
    <property type="entry name" value="argD"/>
    <property type="match status" value="1"/>
</dbReference>
<feature type="binding site" evidence="5">
    <location>
        <position position="152"/>
    </location>
    <ligand>
        <name>N(2)-acetyl-L-ornithine</name>
        <dbReference type="ChEBI" id="CHEBI:57805"/>
    </ligand>
</feature>
<dbReference type="InterPro" id="IPR015422">
    <property type="entry name" value="PyrdxlP-dep_Trfase_small"/>
</dbReference>
<protein>
    <recommendedName>
        <fullName evidence="5">Acetylornithine aminotransferase</fullName>
        <shortName evidence="5">ACOAT</shortName>
        <ecNumber evidence="5">2.6.1.11</ecNumber>
    </recommendedName>
</protein>
<evidence type="ECO:0000256" key="1">
    <source>
        <dbReference type="ARBA" id="ARBA00022576"/>
    </source>
</evidence>
<evidence type="ECO:0000313" key="7">
    <source>
        <dbReference type="Proteomes" id="UP000677913"/>
    </source>
</evidence>
<dbReference type="Gene3D" id="3.90.1150.10">
    <property type="entry name" value="Aspartate Aminotransferase, domain 1"/>
    <property type="match status" value="1"/>
</dbReference>